<dbReference type="Proteomes" id="UP000636110">
    <property type="component" value="Unassembled WGS sequence"/>
</dbReference>
<gene>
    <name evidence="1" type="ORF">GM920_22645</name>
</gene>
<evidence type="ECO:0000313" key="2">
    <source>
        <dbReference type="Proteomes" id="UP000636110"/>
    </source>
</evidence>
<organism evidence="1 2">
    <name type="scientific">Pedobacter gandavensis</name>
    <dbReference type="NCBI Taxonomy" id="2679963"/>
    <lineage>
        <taxon>Bacteria</taxon>
        <taxon>Pseudomonadati</taxon>
        <taxon>Bacteroidota</taxon>
        <taxon>Sphingobacteriia</taxon>
        <taxon>Sphingobacteriales</taxon>
        <taxon>Sphingobacteriaceae</taxon>
        <taxon>Pedobacter</taxon>
    </lineage>
</organism>
<keyword evidence="2" id="KW-1185">Reference proteome</keyword>
<comment type="caution">
    <text evidence="1">The sequence shown here is derived from an EMBL/GenBank/DDBJ whole genome shotgun (WGS) entry which is preliminary data.</text>
</comment>
<accession>A0ABR6F2F1</accession>
<sequence length="280" mass="33091">MSELLPINIDLTKVEKYKKLKSVAPTFLDKYATVIIPEEHQEALLTSLKNLLTSYNVDHEHLDYFLYIIGQHYQLLEIITEQKTDALECDEPLHFLQGYLQQTEEIKKMCKTDEAVNKQLNNRYIEVISPEFKSKPPVRLHNTDFVVKGVYQLFKQKYPHSLKELLTPYDDIPPLAVVNDLVKENDYIIKYATHYFIPEIVIDIVDYMNLHMEGQLSRKQYLFIFDFIYLWGVFLLVEEEDSQDYGVTTEFKVPTYPTTEKTAYLKKVIHRYKKHIKSNP</sequence>
<reference evidence="1 2" key="1">
    <citation type="submission" date="2019-11" db="EMBL/GenBank/DDBJ databases">
        <title>Description of Pedobacter sp. LMG 31462T.</title>
        <authorList>
            <person name="Carlier A."/>
            <person name="Qi S."/>
            <person name="Vandamme P."/>
        </authorList>
    </citation>
    <scope>NUCLEOTIDE SEQUENCE [LARGE SCALE GENOMIC DNA]</scope>
    <source>
        <strain evidence="1 2">LMG 31462</strain>
    </source>
</reference>
<protein>
    <submittedName>
        <fullName evidence="1">Uncharacterized protein</fullName>
    </submittedName>
</protein>
<proteinExistence type="predicted"/>
<evidence type="ECO:0000313" key="1">
    <source>
        <dbReference type="EMBL" id="MBB2151713.1"/>
    </source>
</evidence>
<dbReference type="RefSeq" id="WP_182961681.1">
    <property type="nucleotide sequence ID" value="NZ_WNXC01000011.1"/>
</dbReference>
<name>A0ABR6F2F1_9SPHI</name>
<dbReference type="EMBL" id="WNXC01000011">
    <property type="protein sequence ID" value="MBB2151713.1"/>
    <property type="molecule type" value="Genomic_DNA"/>
</dbReference>